<sequence>MPEQLWVVSDVHGALSKLKVLLLRAGLTDFDGSWRGGQAQLVFLGDYLDRGEDGAGVLRLVRTLQRQAALVGGRVDALLGNHEVMFLAALMFRLRDPKDEFGFYDYWLGNGGQPRDMALIEPGDLGWLADRPAMLRVGPWLLQHADSAMYLKLAGSIDEVNARMREKLTSSDPAVWQELVTAFAARFAFAGSDGGPLIRRVLTAFGGERIVHGHTPINLLLGTLGEEPGAPLPYAARLCVDVDSAMAYIPGAGFITRLDPQGIAEVVTYPLLSSQR</sequence>
<protein>
    <submittedName>
        <fullName evidence="2">Metallophosphoesterase</fullName>
    </submittedName>
</protein>
<evidence type="ECO:0000313" key="2">
    <source>
        <dbReference type="EMBL" id="AWN23941.1"/>
    </source>
</evidence>
<dbReference type="Gene3D" id="3.60.21.10">
    <property type="match status" value="1"/>
</dbReference>
<dbReference type="AlphaFoldDB" id="A0A2Z3JK38"/>
<dbReference type="OrthoDB" id="384253at2"/>
<dbReference type="InterPro" id="IPR004843">
    <property type="entry name" value="Calcineurin-like_PHP"/>
</dbReference>
<evidence type="ECO:0000259" key="1">
    <source>
        <dbReference type="Pfam" id="PF00149"/>
    </source>
</evidence>
<evidence type="ECO:0000313" key="3">
    <source>
        <dbReference type="Proteomes" id="UP000245368"/>
    </source>
</evidence>
<dbReference type="Pfam" id="PF00149">
    <property type="entry name" value="Metallophos"/>
    <property type="match status" value="1"/>
</dbReference>
<proteinExistence type="predicted"/>
<reference evidence="2 3" key="1">
    <citation type="submission" date="2018-05" db="EMBL/GenBank/DDBJ databases">
        <title>Complete Genome Sequence of Deinococcus sp. strain 17bor-2.</title>
        <authorList>
            <person name="Srinivasan S."/>
        </authorList>
    </citation>
    <scope>NUCLEOTIDE SEQUENCE [LARGE SCALE GENOMIC DNA]</scope>
    <source>
        <strain evidence="2 3">17bor-2</strain>
    </source>
</reference>
<dbReference type="PANTHER" id="PTHR46546:SF4">
    <property type="entry name" value="SHEWANELLA-LIKE PROTEIN PHOSPHATASE 1"/>
    <property type="match status" value="1"/>
</dbReference>
<dbReference type="SUPFAM" id="SSF56300">
    <property type="entry name" value="Metallo-dependent phosphatases"/>
    <property type="match status" value="1"/>
</dbReference>
<dbReference type="PANTHER" id="PTHR46546">
    <property type="entry name" value="SHEWANELLA-LIKE PROTEIN PHOSPHATASE 1"/>
    <property type="match status" value="1"/>
</dbReference>
<dbReference type="GO" id="GO:0016787">
    <property type="term" value="F:hydrolase activity"/>
    <property type="evidence" value="ECO:0007669"/>
    <property type="project" value="InterPro"/>
</dbReference>
<dbReference type="InterPro" id="IPR029052">
    <property type="entry name" value="Metallo-depent_PP-like"/>
</dbReference>
<gene>
    <name evidence="2" type="ORF">DKM44_12480</name>
</gene>
<dbReference type="Proteomes" id="UP000245368">
    <property type="component" value="Chromosome"/>
</dbReference>
<feature type="domain" description="Calcineurin-like phosphoesterase" evidence="1">
    <location>
        <begin position="5"/>
        <end position="216"/>
    </location>
</feature>
<dbReference type="EMBL" id="CP029494">
    <property type="protein sequence ID" value="AWN23941.1"/>
    <property type="molecule type" value="Genomic_DNA"/>
</dbReference>
<name>A0A2Z3JK38_9DEIO</name>
<accession>A0A2Z3JK38</accession>
<dbReference type="KEGG" id="dez:DKM44_12480"/>
<organism evidence="2 3">
    <name type="scientific">Deinococcus irradiatisoli</name>
    <dbReference type="NCBI Taxonomy" id="2202254"/>
    <lineage>
        <taxon>Bacteria</taxon>
        <taxon>Thermotogati</taxon>
        <taxon>Deinococcota</taxon>
        <taxon>Deinococci</taxon>
        <taxon>Deinococcales</taxon>
        <taxon>Deinococcaceae</taxon>
        <taxon>Deinococcus</taxon>
    </lineage>
</organism>
<keyword evidence="3" id="KW-1185">Reference proteome</keyword>